<dbReference type="GO" id="GO:0016757">
    <property type="term" value="F:glycosyltransferase activity"/>
    <property type="evidence" value="ECO:0007669"/>
    <property type="project" value="InterPro"/>
</dbReference>
<feature type="domain" description="Glycosyl transferase family 1" evidence="2">
    <location>
        <begin position="159"/>
        <end position="240"/>
    </location>
</feature>
<keyword evidence="1" id="KW-0808">Transferase</keyword>
<dbReference type="Pfam" id="PF00534">
    <property type="entry name" value="Glycos_transf_1"/>
    <property type="match status" value="1"/>
</dbReference>
<dbReference type="CDD" id="cd03801">
    <property type="entry name" value="GT4_PimA-like"/>
    <property type="match status" value="1"/>
</dbReference>
<dbReference type="PANTHER" id="PTHR46401">
    <property type="entry name" value="GLYCOSYLTRANSFERASE WBBK-RELATED"/>
    <property type="match status" value="1"/>
</dbReference>
<sequence>MKIQTYYSGIASKVFVGRLMNYLNKHYGVERVKSKPDIYFSSVWPGSPPKRAVRVHRVNGVYFDKSKAGARSMNKTIAKAISKARGVVYQSNYSRNMSKGILGVKKSGRIIYNGFDKSCYNGLKADKFGFSKMLVACAKWRPLKRPRSIVKGFLAAGLSDAVLVMIGGIKESQQIKHPQVKYIGSIPPADTYKYYLNCDGVIHISRLDACPNVVIEALTAGKPVLGNNVGGTPELIKDSGVIIEIDPPLKYKMFTMKNPDKVSSAKVAAGIHQMLNTTWNIDRQDLSMKHCAKQYYDYFSELLC</sequence>
<dbReference type="PANTHER" id="PTHR46401:SF2">
    <property type="entry name" value="GLYCOSYLTRANSFERASE WBBK-RELATED"/>
    <property type="match status" value="1"/>
</dbReference>
<dbReference type="SUPFAM" id="SSF53756">
    <property type="entry name" value="UDP-Glycosyltransferase/glycogen phosphorylase"/>
    <property type="match status" value="1"/>
</dbReference>
<evidence type="ECO:0000256" key="1">
    <source>
        <dbReference type="ARBA" id="ARBA00022679"/>
    </source>
</evidence>
<dbReference type="AlphaFoldDB" id="A0A0F9NYZ9"/>
<dbReference type="Gene3D" id="3.40.50.2000">
    <property type="entry name" value="Glycogen Phosphorylase B"/>
    <property type="match status" value="2"/>
</dbReference>
<proteinExistence type="predicted"/>
<evidence type="ECO:0000259" key="2">
    <source>
        <dbReference type="Pfam" id="PF00534"/>
    </source>
</evidence>
<dbReference type="GO" id="GO:0009103">
    <property type="term" value="P:lipopolysaccharide biosynthetic process"/>
    <property type="evidence" value="ECO:0007669"/>
    <property type="project" value="TreeGrafter"/>
</dbReference>
<reference evidence="3" key="1">
    <citation type="journal article" date="2015" name="Nature">
        <title>Complex archaea that bridge the gap between prokaryotes and eukaryotes.</title>
        <authorList>
            <person name="Spang A."/>
            <person name="Saw J.H."/>
            <person name="Jorgensen S.L."/>
            <person name="Zaremba-Niedzwiedzka K."/>
            <person name="Martijn J."/>
            <person name="Lind A.E."/>
            <person name="van Eijk R."/>
            <person name="Schleper C."/>
            <person name="Guy L."/>
            <person name="Ettema T.J."/>
        </authorList>
    </citation>
    <scope>NUCLEOTIDE SEQUENCE</scope>
</reference>
<comment type="caution">
    <text evidence="3">The sequence shown here is derived from an EMBL/GenBank/DDBJ whole genome shotgun (WGS) entry which is preliminary data.</text>
</comment>
<name>A0A0F9NYZ9_9ZZZZ</name>
<accession>A0A0F9NYZ9</accession>
<organism evidence="3">
    <name type="scientific">marine sediment metagenome</name>
    <dbReference type="NCBI Taxonomy" id="412755"/>
    <lineage>
        <taxon>unclassified sequences</taxon>
        <taxon>metagenomes</taxon>
        <taxon>ecological metagenomes</taxon>
    </lineage>
</organism>
<dbReference type="EMBL" id="LAZR01002860">
    <property type="protein sequence ID" value="KKN24740.1"/>
    <property type="molecule type" value="Genomic_DNA"/>
</dbReference>
<protein>
    <recommendedName>
        <fullName evidence="2">Glycosyl transferase family 1 domain-containing protein</fullName>
    </recommendedName>
</protein>
<evidence type="ECO:0000313" key="3">
    <source>
        <dbReference type="EMBL" id="KKN24740.1"/>
    </source>
</evidence>
<dbReference type="InterPro" id="IPR001296">
    <property type="entry name" value="Glyco_trans_1"/>
</dbReference>
<gene>
    <name evidence="3" type="ORF">LCGC14_0891870</name>
</gene>